<keyword evidence="7" id="KW-0961">Cell wall biogenesis/degradation</keyword>
<evidence type="ECO:0000313" key="11">
    <source>
        <dbReference type="EnsemblPlants" id="AUR62020353-RA:cds"/>
    </source>
</evidence>
<dbReference type="AlphaFoldDB" id="A0A803LY02"/>
<feature type="domain" description="Glycosyl hydrolase family 81 C-terminal" evidence="10">
    <location>
        <begin position="314"/>
        <end position="559"/>
    </location>
</feature>
<dbReference type="PROSITE" id="PS52008">
    <property type="entry name" value="GH81"/>
    <property type="match status" value="1"/>
</dbReference>
<feature type="domain" description="Glycosyl hydrolase family 81 N-terminal" evidence="9">
    <location>
        <begin position="38"/>
        <end position="305"/>
    </location>
</feature>
<evidence type="ECO:0000256" key="3">
    <source>
        <dbReference type="ARBA" id="ARBA00012780"/>
    </source>
</evidence>
<dbReference type="PANTHER" id="PTHR31983">
    <property type="entry name" value="ENDO-1,3(4)-BETA-GLUCANASE 1"/>
    <property type="match status" value="1"/>
</dbReference>
<comment type="similarity">
    <text evidence="2">Belongs to the glycosyl hydrolase 81 family.</text>
</comment>
<dbReference type="EC" id="3.2.1.39" evidence="3"/>
<keyword evidence="4" id="KW-0378">Hydrolase</keyword>
<organism evidence="11 12">
    <name type="scientific">Chenopodium quinoa</name>
    <name type="common">Quinoa</name>
    <dbReference type="NCBI Taxonomy" id="63459"/>
    <lineage>
        <taxon>Eukaryota</taxon>
        <taxon>Viridiplantae</taxon>
        <taxon>Streptophyta</taxon>
        <taxon>Embryophyta</taxon>
        <taxon>Tracheophyta</taxon>
        <taxon>Spermatophyta</taxon>
        <taxon>Magnoliopsida</taxon>
        <taxon>eudicotyledons</taxon>
        <taxon>Gunneridae</taxon>
        <taxon>Pentapetalae</taxon>
        <taxon>Caryophyllales</taxon>
        <taxon>Chenopodiaceae</taxon>
        <taxon>Chenopodioideae</taxon>
        <taxon>Atripliceae</taxon>
        <taxon>Chenopodium</taxon>
    </lineage>
</organism>
<dbReference type="InterPro" id="IPR040451">
    <property type="entry name" value="GH81_N"/>
</dbReference>
<protein>
    <recommendedName>
        <fullName evidence="3">glucan endo-1,3-beta-D-glucosidase</fullName>
        <ecNumber evidence="3">3.2.1.39</ecNumber>
    </recommendedName>
</protein>
<evidence type="ECO:0000313" key="12">
    <source>
        <dbReference type="Proteomes" id="UP000596660"/>
    </source>
</evidence>
<proteinExistence type="inferred from homology"/>
<dbReference type="InterPro" id="IPR040720">
    <property type="entry name" value="GH81_C"/>
</dbReference>
<evidence type="ECO:0000256" key="6">
    <source>
        <dbReference type="ARBA" id="ARBA00023295"/>
    </source>
</evidence>
<evidence type="ECO:0000256" key="8">
    <source>
        <dbReference type="ARBA" id="ARBA00023326"/>
    </source>
</evidence>
<dbReference type="GO" id="GO:0000272">
    <property type="term" value="P:polysaccharide catabolic process"/>
    <property type="evidence" value="ECO:0007669"/>
    <property type="project" value="UniProtKB-KW"/>
</dbReference>
<evidence type="ECO:0000256" key="4">
    <source>
        <dbReference type="ARBA" id="ARBA00022801"/>
    </source>
</evidence>
<name>A0A803LY02_CHEQI</name>
<reference evidence="11" key="2">
    <citation type="submission" date="2021-03" db="UniProtKB">
        <authorList>
            <consortium name="EnsemblPlants"/>
        </authorList>
    </citation>
    <scope>IDENTIFICATION</scope>
</reference>
<dbReference type="GO" id="GO:0071555">
    <property type="term" value="P:cell wall organization"/>
    <property type="evidence" value="ECO:0007669"/>
    <property type="project" value="UniProtKB-KW"/>
</dbReference>
<evidence type="ECO:0000259" key="10">
    <source>
        <dbReference type="Pfam" id="PF17652"/>
    </source>
</evidence>
<evidence type="ECO:0000256" key="5">
    <source>
        <dbReference type="ARBA" id="ARBA00023277"/>
    </source>
</evidence>
<evidence type="ECO:0000259" key="9">
    <source>
        <dbReference type="Pfam" id="PF03639"/>
    </source>
</evidence>
<keyword evidence="5" id="KW-0119">Carbohydrate metabolism</keyword>
<evidence type="ECO:0000256" key="2">
    <source>
        <dbReference type="ARBA" id="ARBA00010730"/>
    </source>
</evidence>
<dbReference type="GO" id="GO:0042973">
    <property type="term" value="F:glucan endo-1,3-beta-D-glucosidase activity"/>
    <property type="evidence" value="ECO:0007669"/>
    <property type="project" value="UniProtKB-EC"/>
</dbReference>
<comment type="catalytic activity">
    <reaction evidence="1">
        <text>Hydrolysis of (1-&gt;3)-beta-D-glucosidic linkages in (1-&gt;3)-beta-D-glucans.</text>
        <dbReference type="EC" id="3.2.1.39"/>
    </reaction>
</comment>
<dbReference type="EnsemblPlants" id="AUR62020353-RA">
    <property type="protein sequence ID" value="AUR62020353-RA:cds"/>
    <property type="gene ID" value="AUR62020353"/>
</dbReference>
<reference evidence="11" key="1">
    <citation type="journal article" date="2017" name="Nature">
        <title>The genome of Chenopodium quinoa.</title>
        <authorList>
            <person name="Jarvis D.E."/>
            <person name="Ho Y.S."/>
            <person name="Lightfoot D.J."/>
            <person name="Schmoeckel S.M."/>
            <person name="Li B."/>
            <person name="Borm T.J.A."/>
            <person name="Ohyanagi H."/>
            <person name="Mineta K."/>
            <person name="Michell C.T."/>
            <person name="Saber N."/>
            <person name="Kharbatia N.M."/>
            <person name="Rupper R.R."/>
            <person name="Sharp A.R."/>
            <person name="Dally N."/>
            <person name="Boughton B.A."/>
            <person name="Woo Y.H."/>
            <person name="Gao G."/>
            <person name="Schijlen E.G.W.M."/>
            <person name="Guo X."/>
            <person name="Momin A.A."/>
            <person name="Negrao S."/>
            <person name="Al-Babili S."/>
            <person name="Gehring C."/>
            <person name="Roessner U."/>
            <person name="Jung C."/>
            <person name="Murphy K."/>
            <person name="Arold S.T."/>
            <person name="Gojobori T."/>
            <person name="van der Linden C.G."/>
            <person name="van Loo E.N."/>
            <person name="Jellen E.N."/>
            <person name="Maughan P.J."/>
            <person name="Tester M."/>
        </authorList>
    </citation>
    <scope>NUCLEOTIDE SEQUENCE [LARGE SCALE GENOMIC DNA]</scope>
    <source>
        <strain evidence="11">cv. PI 614886</strain>
    </source>
</reference>
<evidence type="ECO:0000256" key="7">
    <source>
        <dbReference type="ARBA" id="ARBA00023316"/>
    </source>
</evidence>
<dbReference type="Proteomes" id="UP000596660">
    <property type="component" value="Unplaced"/>
</dbReference>
<sequence length="650" mass="72752">MAPKLETPSSSTSQFCFPLAFSNITPNPSNFFSPKLLSSALPTTSFFTNFTLENGDQPIFVHPYLVKLSLSSLSLSYPSLTSSSSSISQDFSPDFTISTSQSSPHLVSAFSDLTVTVDFLASDFRFLLARGSPYVTLEVSRPLPLLFATNSAIQTISSSSSQTKHRIELENNQTWVVYSSSELNLEKQDDTHFKSSKSFSGVVRIAVIPQEKTNKFEEILDFHNTCYPTNGEAVFSTPFSLDYKWEKKGWGELLMLAHLVHVKLLLVYNSGVKVLDDFRYKSIDGDLVGIVGNRWNLRVDNIPISWHSIRGIPEESYPEIVTALWKDVGALGSNPISTTNVYYYSMQVSRAARLALIAEEVNCLEVIPGIRKFLRDSIEPWLVGSFEKNAFLYDEKWGGVVSKHGSVDPEADDGFGFYNNHVYALGYFVFSIAVLSKIDVQWGMKFKRKVYALVASYMSLGKGEKSKYTKLRSFDVYKLHSWTRNLNDDHERNSENPSASINAYYSAALLGKVFGDDHLVAIGSTLASFEIEAAKTWWHVKEGQVMRGNSLRRIKWVGIQVRPLMPALTEILFSDLGYVREVIDWVSPSLAREDASDDWKGYAYALEATVDAKNALNKIRNLKGKTSKIAPIVAIAAKLTSSIMQFVQVY</sequence>
<dbReference type="Pfam" id="PF03639">
    <property type="entry name" value="Glyco_hydro_81"/>
    <property type="match status" value="1"/>
</dbReference>
<keyword evidence="6" id="KW-0326">Glycosidase</keyword>
<dbReference type="Gene3D" id="2.70.98.30">
    <property type="entry name" value="Golgi alpha-mannosidase II, domain 4"/>
    <property type="match status" value="1"/>
</dbReference>
<dbReference type="GO" id="GO:0052861">
    <property type="term" value="F:endo-1,3(4)-beta-glucanase activity"/>
    <property type="evidence" value="ECO:0007669"/>
    <property type="project" value="InterPro"/>
</dbReference>
<dbReference type="Pfam" id="PF17652">
    <property type="entry name" value="Glyco_hydro81C"/>
    <property type="match status" value="1"/>
</dbReference>
<keyword evidence="8" id="KW-0624">Polysaccharide degradation</keyword>
<evidence type="ECO:0000256" key="1">
    <source>
        <dbReference type="ARBA" id="ARBA00000382"/>
    </source>
</evidence>
<dbReference type="Gramene" id="AUR62020353-RA">
    <property type="protein sequence ID" value="AUR62020353-RA:cds"/>
    <property type="gene ID" value="AUR62020353"/>
</dbReference>
<keyword evidence="12" id="KW-1185">Reference proteome</keyword>
<dbReference type="InterPro" id="IPR005200">
    <property type="entry name" value="Endo-beta-glucanase"/>
</dbReference>
<dbReference type="PANTHER" id="PTHR31983:SF0">
    <property type="entry name" value="GLUCAN ENDO-1,3-BETA-D-GLUCOSIDASE 2"/>
    <property type="match status" value="1"/>
</dbReference>
<accession>A0A803LY02</accession>